<evidence type="ECO:0000256" key="2">
    <source>
        <dbReference type="SAM" id="MobiDB-lite"/>
    </source>
</evidence>
<feature type="domain" description="SWIM-type" evidence="3">
    <location>
        <begin position="55"/>
        <end position="91"/>
    </location>
</feature>
<dbReference type="GO" id="GO:0008270">
    <property type="term" value="F:zinc ion binding"/>
    <property type="evidence" value="ECO:0007669"/>
    <property type="project" value="UniProtKB-KW"/>
</dbReference>
<comment type="caution">
    <text evidence="4">The sequence shown here is derived from an EMBL/GenBank/DDBJ whole genome shotgun (WGS) entry which is preliminary data.</text>
</comment>
<evidence type="ECO:0000256" key="1">
    <source>
        <dbReference type="PROSITE-ProRule" id="PRU00325"/>
    </source>
</evidence>
<dbReference type="PROSITE" id="PS50966">
    <property type="entry name" value="ZF_SWIM"/>
    <property type="match status" value="1"/>
</dbReference>
<evidence type="ECO:0000313" key="4">
    <source>
        <dbReference type="EMBL" id="MFC6825638.1"/>
    </source>
</evidence>
<keyword evidence="5" id="KW-1185">Reference proteome</keyword>
<organism evidence="4 5">
    <name type="scientific">Halopelagius fulvigenes</name>
    <dbReference type="NCBI Taxonomy" id="1198324"/>
    <lineage>
        <taxon>Archaea</taxon>
        <taxon>Methanobacteriati</taxon>
        <taxon>Methanobacteriota</taxon>
        <taxon>Stenosarchaea group</taxon>
        <taxon>Halobacteria</taxon>
        <taxon>Halobacteriales</taxon>
        <taxon>Haloferacaceae</taxon>
    </lineage>
</organism>
<dbReference type="AlphaFoldDB" id="A0ABD5TYE6"/>
<feature type="compositionally biased region" description="Basic and acidic residues" evidence="2">
    <location>
        <begin position="1"/>
        <end position="10"/>
    </location>
</feature>
<dbReference type="InterPro" id="IPR007527">
    <property type="entry name" value="Znf_SWIM"/>
</dbReference>
<proteinExistence type="predicted"/>
<dbReference type="Proteomes" id="UP001596408">
    <property type="component" value="Unassembled WGS sequence"/>
</dbReference>
<keyword evidence="1" id="KW-0863">Zinc-finger</keyword>
<reference evidence="4 5" key="1">
    <citation type="journal article" date="2019" name="Int. J. Syst. Evol. Microbiol.">
        <title>The Global Catalogue of Microorganisms (GCM) 10K type strain sequencing project: providing services to taxonomists for standard genome sequencing and annotation.</title>
        <authorList>
            <consortium name="The Broad Institute Genomics Platform"/>
            <consortium name="The Broad Institute Genome Sequencing Center for Infectious Disease"/>
            <person name="Wu L."/>
            <person name="Ma J."/>
        </authorList>
    </citation>
    <scope>NUCLEOTIDE SEQUENCE [LARGE SCALE GENOMIC DNA]</scope>
    <source>
        <strain evidence="4 5">YIM 94188</strain>
    </source>
</reference>
<dbReference type="RefSeq" id="WP_379696053.1">
    <property type="nucleotide sequence ID" value="NZ_JBHSXH010000015.1"/>
</dbReference>
<evidence type="ECO:0000259" key="3">
    <source>
        <dbReference type="PROSITE" id="PS50966"/>
    </source>
</evidence>
<evidence type="ECO:0000313" key="5">
    <source>
        <dbReference type="Proteomes" id="UP001596408"/>
    </source>
</evidence>
<feature type="region of interest" description="Disordered" evidence="2">
    <location>
        <begin position="1"/>
        <end position="22"/>
    </location>
</feature>
<keyword evidence="1" id="KW-0479">Metal-binding</keyword>
<accession>A0ABD5TYE6</accession>
<keyword evidence="1" id="KW-0862">Zinc</keyword>
<dbReference type="Pfam" id="PF04434">
    <property type="entry name" value="SWIM"/>
    <property type="match status" value="1"/>
</dbReference>
<dbReference type="EMBL" id="JBHSXH010000015">
    <property type="protein sequence ID" value="MFC6825638.1"/>
    <property type="molecule type" value="Genomic_DNA"/>
</dbReference>
<gene>
    <name evidence="4" type="ORF">ACFQEV_11645</name>
</gene>
<protein>
    <submittedName>
        <fullName evidence="4">SWIM zinc finger family protein</fullName>
    </submittedName>
</protein>
<sequence length="118" mass="13708">MTDDDHDLHRKPLPVSETTRRALTEPLRVERDHPNAWGDHEVVVINEVDDEVREHVVNLDALQCDCGDFVYRKRDEGKRCKHLIRALLVERYVELPWWVSVEQVANGLQADLGVTDDE</sequence>
<name>A0ABD5TYE6_9EURY</name>